<evidence type="ECO:0000256" key="6">
    <source>
        <dbReference type="ARBA" id="ARBA00022597"/>
    </source>
</evidence>
<feature type="domain" description="ABC transporter" evidence="12">
    <location>
        <begin position="15"/>
        <end position="250"/>
    </location>
</feature>
<evidence type="ECO:0000313" key="14">
    <source>
        <dbReference type="Proteomes" id="UP001424441"/>
    </source>
</evidence>
<evidence type="ECO:0000259" key="12">
    <source>
        <dbReference type="PROSITE" id="PS50893"/>
    </source>
</evidence>
<keyword evidence="14" id="KW-1185">Reference proteome</keyword>
<dbReference type="InterPro" id="IPR027417">
    <property type="entry name" value="P-loop_NTPase"/>
</dbReference>
<dbReference type="Pfam" id="PF00005">
    <property type="entry name" value="ABC_tran"/>
    <property type="match status" value="2"/>
</dbReference>
<dbReference type="InterPro" id="IPR003593">
    <property type="entry name" value="AAA+_ATPase"/>
</dbReference>
<evidence type="ECO:0000256" key="1">
    <source>
        <dbReference type="ARBA" id="ARBA00004533"/>
    </source>
</evidence>
<keyword evidence="11" id="KW-0472">Membrane</keyword>
<keyword evidence="8" id="KW-0547">Nucleotide-binding</keyword>
<keyword evidence="3" id="KW-0813">Transport</keyword>
<keyword evidence="6" id="KW-0762">Sugar transport</keyword>
<gene>
    <name evidence="13" type="primary">araG</name>
    <name evidence="13" type="ORF">GCM10008943_32190</name>
</gene>
<dbReference type="Gene3D" id="3.40.50.300">
    <property type="entry name" value="P-loop containing nucleotide triphosphate hydrolases"/>
    <property type="match status" value="2"/>
</dbReference>
<dbReference type="CDD" id="cd03216">
    <property type="entry name" value="ABC_Carb_Monos_I"/>
    <property type="match status" value="1"/>
</dbReference>
<evidence type="ECO:0000256" key="10">
    <source>
        <dbReference type="ARBA" id="ARBA00022967"/>
    </source>
</evidence>
<evidence type="ECO:0000256" key="5">
    <source>
        <dbReference type="ARBA" id="ARBA00022519"/>
    </source>
</evidence>
<organism evidence="13 14">
    <name type="scientific">Paenochrobactrum glaciei</name>
    <dbReference type="NCBI Taxonomy" id="486407"/>
    <lineage>
        <taxon>Bacteria</taxon>
        <taxon>Pseudomonadati</taxon>
        <taxon>Pseudomonadota</taxon>
        <taxon>Alphaproteobacteria</taxon>
        <taxon>Hyphomicrobiales</taxon>
        <taxon>Brucellaceae</taxon>
        <taxon>Paenochrobactrum</taxon>
    </lineage>
</organism>
<evidence type="ECO:0000256" key="11">
    <source>
        <dbReference type="ARBA" id="ARBA00023136"/>
    </source>
</evidence>
<evidence type="ECO:0000256" key="3">
    <source>
        <dbReference type="ARBA" id="ARBA00022448"/>
    </source>
</evidence>
<dbReference type="InterPro" id="IPR003439">
    <property type="entry name" value="ABC_transporter-like_ATP-bd"/>
</dbReference>
<comment type="caution">
    <text evidence="13">The sequence shown here is derived from an EMBL/GenBank/DDBJ whole genome shotgun (WGS) entry which is preliminary data.</text>
</comment>
<evidence type="ECO:0000256" key="8">
    <source>
        <dbReference type="ARBA" id="ARBA00022741"/>
    </source>
</evidence>
<dbReference type="SUPFAM" id="SSF52540">
    <property type="entry name" value="P-loop containing nucleoside triphosphate hydrolases"/>
    <property type="match status" value="2"/>
</dbReference>
<evidence type="ECO:0000313" key="13">
    <source>
        <dbReference type="EMBL" id="GAA0614567.1"/>
    </source>
</evidence>
<dbReference type="GO" id="GO:0005524">
    <property type="term" value="F:ATP binding"/>
    <property type="evidence" value="ECO:0007669"/>
    <property type="project" value="UniProtKB-KW"/>
</dbReference>
<protein>
    <submittedName>
        <fullName evidence="13">L-arabinose ABC transporter ATP-binding protein AraG</fullName>
    </submittedName>
</protein>
<dbReference type="PROSITE" id="PS00211">
    <property type="entry name" value="ABC_TRANSPORTER_1"/>
    <property type="match status" value="1"/>
</dbReference>
<dbReference type="EMBL" id="BAAADE010000013">
    <property type="protein sequence ID" value="GAA0614567.1"/>
    <property type="molecule type" value="Genomic_DNA"/>
</dbReference>
<evidence type="ECO:0000256" key="7">
    <source>
        <dbReference type="ARBA" id="ARBA00022737"/>
    </source>
</evidence>
<feature type="domain" description="ABC transporter" evidence="12">
    <location>
        <begin position="258"/>
        <end position="507"/>
    </location>
</feature>
<dbReference type="PROSITE" id="PS50893">
    <property type="entry name" value="ABC_TRANSPORTER_2"/>
    <property type="match status" value="2"/>
</dbReference>
<dbReference type="CDD" id="cd03215">
    <property type="entry name" value="ABC_Carb_Monos_II"/>
    <property type="match status" value="1"/>
</dbReference>
<dbReference type="PANTHER" id="PTHR43790:SF6">
    <property type="entry name" value="ARABINOSE IMPORT ATP-BINDING PROTEIN ARAG"/>
    <property type="match status" value="1"/>
</dbReference>
<keyword evidence="7" id="KW-0677">Repeat</keyword>
<name>A0ABP3RVC1_9HYPH</name>
<comment type="subcellular location">
    <subcellularLocation>
        <location evidence="1">Cell inner membrane</location>
    </subcellularLocation>
</comment>
<reference evidence="14" key="1">
    <citation type="journal article" date="2019" name="Int. J. Syst. Evol. Microbiol.">
        <title>The Global Catalogue of Microorganisms (GCM) 10K type strain sequencing project: providing services to taxonomists for standard genome sequencing and annotation.</title>
        <authorList>
            <consortium name="The Broad Institute Genomics Platform"/>
            <consortium name="The Broad Institute Genome Sequencing Center for Infectious Disease"/>
            <person name="Wu L."/>
            <person name="Ma J."/>
        </authorList>
    </citation>
    <scope>NUCLEOTIDE SEQUENCE [LARGE SCALE GENOMIC DNA]</scope>
    <source>
        <strain evidence="14">JCM 15115</strain>
    </source>
</reference>
<evidence type="ECO:0000256" key="2">
    <source>
        <dbReference type="ARBA" id="ARBA00005417"/>
    </source>
</evidence>
<keyword evidence="5" id="KW-0997">Cell inner membrane</keyword>
<dbReference type="SMART" id="SM00382">
    <property type="entry name" value="AAA"/>
    <property type="match status" value="2"/>
</dbReference>
<dbReference type="PANTHER" id="PTHR43790">
    <property type="entry name" value="CARBOHYDRATE TRANSPORT ATP-BINDING PROTEIN MG119-RELATED"/>
    <property type="match status" value="1"/>
</dbReference>
<evidence type="ECO:0000256" key="9">
    <source>
        <dbReference type="ARBA" id="ARBA00022840"/>
    </source>
</evidence>
<dbReference type="InterPro" id="IPR017871">
    <property type="entry name" value="ABC_transporter-like_CS"/>
</dbReference>
<evidence type="ECO:0000256" key="4">
    <source>
        <dbReference type="ARBA" id="ARBA00022475"/>
    </source>
</evidence>
<comment type="similarity">
    <text evidence="2">Belongs to the ABC transporter superfamily.</text>
</comment>
<dbReference type="NCBIfam" id="NF008442">
    <property type="entry name" value="PRK11288.1"/>
    <property type="match status" value="1"/>
</dbReference>
<keyword evidence="4" id="KW-1003">Cell membrane</keyword>
<keyword evidence="9 13" id="KW-0067">ATP-binding</keyword>
<proteinExistence type="inferred from homology"/>
<dbReference type="InterPro" id="IPR050107">
    <property type="entry name" value="ABC_carbohydrate_import_ATPase"/>
</dbReference>
<sequence>MSICTGMGEAMDSFLVFKNISKAYPGVQALSDVSFSIAKGAVHGLMGENGAGKSTLIRILSGDQAANSGAVYIDGKKQSYNTARDAFDAGVIVIHQELQLVPELTVAENLWLGRFPSKAGFLNSAHLSKLVADKLKSIDIDIDPARKVANLSIGERQMVEIAKAVMLDARVIALDEPTSSLSSRESEILFRLIARLKAEGKVIIYISHRLDEVFQLCDSLTVLRDGKLAAHHTTMQHITRDQVIAEMVGRELNDIWGWRKREITEKVRLKVTDISGEKLPQPASFEVRSGEILGFFGLIGAGRSELLRLIYGADKRRSGTVTVDDVRIAANKPRASIEAGCVLCPEDRKFDGILQGRSIEENIAISARRNFSPWGVIRAKKEAELAESNIKKLRIRTPSRHQDIVYLSGGNQQKVILGRWLSEQNLNVLMIDEPTRGIDVGAKAEIYELLYSLAEQGVAIVVVSSELPEVMGISDRILTMCEGRITTSIERQDFNEKAILTAALLDQSAADKNERQKVASK</sequence>
<dbReference type="Proteomes" id="UP001424441">
    <property type="component" value="Unassembled WGS sequence"/>
</dbReference>
<keyword evidence="10" id="KW-1278">Translocase</keyword>
<accession>A0ABP3RVC1</accession>